<dbReference type="PROSITE" id="PS50850">
    <property type="entry name" value="MFS"/>
    <property type="match status" value="1"/>
</dbReference>
<dbReference type="InterPro" id="IPR036259">
    <property type="entry name" value="MFS_trans_sf"/>
</dbReference>
<evidence type="ECO:0000256" key="1">
    <source>
        <dbReference type="ARBA" id="ARBA00004651"/>
    </source>
</evidence>
<keyword evidence="2" id="KW-0813">Transport</keyword>
<dbReference type="InterPro" id="IPR039672">
    <property type="entry name" value="MFS_2"/>
</dbReference>
<evidence type="ECO:0000313" key="8">
    <source>
        <dbReference type="EMBL" id="MBP2020548.1"/>
    </source>
</evidence>
<feature type="domain" description="Major facilitator superfamily (MFS) profile" evidence="7">
    <location>
        <begin position="252"/>
        <end position="478"/>
    </location>
</feature>
<evidence type="ECO:0000256" key="2">
    <source>
        <dbReference type="ARBA" id="ARBA00022448"/>
    </source>
</evidence>
<dbReference type="RefSeq" id="WP_021284809.1">
    <property type="nucleotide sequence ID" value="NZ_JAGGLL010000002.1"/>
</dbReference>
<feature type="transmembrane region" description="Helical" evidence="6">
    <location>
        <begin position="319"/>
        <end position="339"/>
    </location>
</feature>
<keyword evidence="4 6" id="KW-1133">Transmembrane helix</keyword>
<evidence type="ECO:0000313" key="9">
    <source>
        <dbReference type="Proteomes" id="UP001519308"/>
    </source>
</evidence>
<protein>
    <submittedName>
        <fullName evidence="8">Na+/melibiose symporter-like transporter</fullName>
    </submittedName>
</protein>
<comment type="subcellular location">
    <subcellularLocation>
        <location evidence="1">Cell membrane</location>
        <topology evidence="1">Multi-pass membrane protein</topology>
    </subcellularLocation>
</comment>
<evidence type="ECO:0000256" key="4">
    <source>
        <dbReference type="ARBA" id="ARBA00022989"/>
    </source>
</evidence>
<feature type="transmembrane region" description="Helical" evidence="6">
    <location>
        <begin position="161"/>
        <end position="179"/>
    </location>
</feature>
<feature type="transmembrane region" description="Helical" evidence="6">
    <location>
        <begin position="199"/>
        <end position="215"/>
    </location>
</feature>
<name>A0ABS4JYD2_9CLOT</name>
<dbReference type="Pfam" id="PF13347">
    <property type="entry name" value="MFS_2"/>
    <property type="match status" value="1"/>
</dbReference>
<sequence length="478" mass="52982">MSKLRSSSHRKIPFLDKMGYGLGNFTTGVSNQVLGTYLVFYCTAILDIPGSLVGLAVSLSIIWDAITDPFMGYISDMTKSQTFGRRHQYLLIGGIGLGICNFILWNISSGISPYMKFVLIFLLIIVIKTFSTIYVTPYTALGAELSNDYNERTTIQGIKTIFFLLGLAFVSVFGMFVFFRPTPEFPSGQLNPASYNRMGLFTSLLIIIFAVWCFFSTKKYIPILNEHIQTDTSDSKLSTLLSAFKDIFLNKTFRHVAFAYMFTNIASALVTNMGLHVFTYTFSLDSQQIALIVGVQFLVSIISQPLWSLISKRLDKKPSMVLGIILCIISSFIFLLLIFAKDYVSGNVLYFFPFGILAGFGTGGLFTLPLSMVADVIDLDELNTGKRAEGSYYGCLTLFYKMSQSITLLLIGFILDLVKFDANLTTQAESTVIILALLLSIGSAVSFIAALLSVLGYNLNRSKVEEIQKKIASNNITI</sequence>
<feature type="transmembrane region" description="Helical" evidence="6">
    <location>
        <begin position="38"/>
        <end position="66"/>
    </location>
</feature>
<accession>A0ABS4JYD2</accession>
<feature type="transmembrane region" description="Helical" evidence="6">
    <location>
        <begin position="432"/>
        <end position="459"/>
    </location>
</feature>
<feature type="transmembrane region" description="Helical" evidence="6">
    <location>
        <begin position="117"/>
        <end position="141"/>
    </location>
</feature>
<feature type="transmembrane region" description="Helical" evidence="6">
    <location>
        <begin position="288"/>
        <end position="307"/>
    </location>
</feature>
<evidence type="ECO:0000256" key="3">
    <source>
        <dbReference type="ARBA" id="ARBA00022692"/>
    </source>
</evidence>
<gene>
    <name evidence="8" type="ORF">J2Z44_000332</name>
</gene>
<feature type="transmembrane region" description="Helical" evidence="6">
    <location>
        <begin position="87"/>
        <end position="105"/>
    </location>
</feature>
<dbReference type="SUPFAM" id="SSF103473">
    <property type="entry name" value="MFS general substrate transporter"/>
    <property type="match status" value="1"/>
</dbReference>
<dbReference type="PANTHER" id="PTHR11328">
    <property type="entry name" value="MAJOR FACILITATOR SUPERFAMILY DOMAIN-CONTAINING PROTEIN"/>
    <property type="match status" value="1"/>
</dbReference>
<keyword evidence="9" id="KW-1185">Reference proteome</keyword>
<dbReference type="PANTHER" id="PTHR11328:SF24">
    <property type="entry name" value="MAJOR FACILITATOR SUPERFAMILY (MFS) PROFILE DOMAIN-CONTAINING PROTEIN"/>
    <property type="match status" value="1"/>
</dbReference>
<feature type="transmembrane region" description="Helical" evidence="6">
    <location>
        <begin position="351"/>
        <end position="377"/>
    </location>
</feature>
<feature type="transmembrane region" description="Helical" evidence="6">
    <location>
        <begin position="257"/>
        <end position="282"/>
    </location>
</feature>
<evidence type="ECO:0000256" key="6">
    <source>
        <dbReference type="SAM" id="Phobius"/>
    </source>
</evidence>
<dbReference type="Proteomes" id="UP001519308">
    <property type="component" value="Unassembled WGS sequence"/>
</dbReference>
<dbReference type="EMBL" id="JAGGLL010000002">
    <property type="protein sequence ID" value="MBP2020548.1"/>
    <property type="molecule type" value="Genomic_DNA"/>
</dbReference>
<organism evidence="8 9">
    <name type="scientific">Clostridium punense</name>
    <dbReference type="NCBI Taxonomy" id="1054297"/>
    <lineage>
        <taxon>Bacteria</taxon>
        <taxon>Bacillati</taxon>
        <taxon>Bacillota</taxon>
        <taxon>Clostridia</taxon>
        <taxon>Eubacteriales</taxon>
        <taxon>Clostridiaceae</taxon>
        <taxon>Clostridium</taxon>
    </lineage>
</organism>
<evidence type="ECO:0000256" key="5">
    <source>
        <dbReference type="ARBA" id="ARBA00023136"/>
    </source>
</evidence>
<feature type="transmembrane region" description="Helical" evidence="6">
    <location>
        <begin position="398"/>
        <end position="420"/>
    </location>
</feature>
<keyword evidence="3 6" id="KW-0812">Transmembrane</keyword>
<dbReference type="InterPro" id="IPR020846">
    <property type="entry name" value="MFS_dom"/>
</dbReference>
<dbReference type="Gene3D" id="1.20.1250.20">
    <property type="entry name" value="MFS general substrate transporter like domains"/>
    <property type="match status" value="2"/>
</dbReference>
<comment type="caution">
    <text evidence="8">The sequence shown here is derived from an EMBL/GenBank/DDBJ whole genome shotgun (WGS) entry which is preliminary data.</text>
</comment>
<reference evidence="8 9" key="1">
    <citation type="submission" date="2021-03" db="EMBL/GenBank/DDBJ databases">
        <title>Genomic Encyclopedia of Type Strains, Phase IV (KMG-IV): sequencing the most valuable type-strain genomes for metagenomic binning, comparative biology and taxonomic classification.</title>
        <authorList>
            <person name="Goeker M."/>
        </authorList>
    </citation>
    <scope>NUCLEOTIDE SEQUENCE [LARGE SCALE GENOMIC DNA]</scope>
    <source>
        <strain evidence="8 9">DSM 28650</strain>
    </source>
</reference>
<proteinExistence type="predicted"/>
<evidence type="ECO:0000259" key="7">
    <source>
        <dbReference type="PROSITE" id="PS50850"/>
    </source>
</evidence>
<keyword evidence="5 6" id="KW-0472">Membrane</keyword>